<dbReference type="PANTHER" id="PTHR48029">
    <property type="entry name" value="NUCLEOLAR PROTEIN 8"/>
    <property type="match status" value="1"/>
</dbReference>
<protein>
    <recommendedName>
        <fullName evidence="3">RRM domain-containing protein</fullName>
    </recommendedName>
</protein>
<dbReference type="InterPro" id="IPR012677">
    <property type="entry name" value="Nucleotide-bd_a/b_plait_sf"/>
</dbReference>
<dbReference type="SUPFAM" id="SSF54928">
    <property type="entry name" value="RNA-binding domain, RBD"/>
    <property type="match status" value="1"/>
</dbReference>
<evidence type="ECO:0000313" key="4">
    <source>
        <dbReference type="EMBL" id="KAG0502055.1"/>
    </source>
</evidence>
<dbReference type="Proteomes" id="UP000639772">
    <property type="component" value="Chromosome 1"/>
</dbReference>
<dbReference type="PANTHER" id="PTHR48029:SF1">
    <property type="entry name" value="NUCLEOLAR PROTEIN 8"/>
    <property type="match status" value="1"/>
</dbReference>
<dbReference type="GO" id="GO:0003723">
    <property type="term" value="F:RNA binding"/>
    <property type="evidence" value="ECO:0007669"/>
    <property type="project" value="UniProtKB-UniRule"/>
</dbReference>
<dbReference type="GO" id="GO:0009507">
    <property type="term" value="C:chloroplast"/>
    <property type="evidence" value="ECO:0007669"/>
    <property type="project" value="TreeGrafter"/>
</dbReference>
<dbReference type="AlphaFoldDB" id="A0A835S0M3"/>
<proteinExistence type="predicted"/>
<dbReference type="GO" id="GO:0016554">
    <property type="term" value="P:cytidine to uridine editing"/>
    <property type="evidence" value="ECO:0007669"/>
    <property type="project" value="TreeGrafter"/>
</dbReference>
<dbReference type="PROSITE" id="PS50102">
    <property type="entry name" value="RRM"/>
    <property type="match status" value="1"/>
</dbReference>
<dbReference type="InterPro" id="IPR000504">
    <property type="entry name" value="RRM_dom"/>
</dbReference>
<sequence>MATLGLRFALPISSLSSPKRSLFYARPFPAFASDRKSSLCSETSTPSSSRWAASPRKRDSSVAVACLPSSSPKATRPSSTRLFVSGLSFNTTEESLRNAFQIFGELTEVNLVMNRIANRSRGFAFLRYNTEEESKKAIEGMHGKFLDGRVIFVEVAKPKSELRQNSKPASGRFY</sequence>
<evidence type="ECO:0000259" key="3">
    <source>
        <dbReference type="PROSITE" id="PS50102"/>
    </source>
</evidence>
<dbReference type="EMBL" id="JADCNM010000001">
    <property type="protein sequence ID" value="KAG0502055.1"/>
    <property type="molecule type" value="Genomic_DNA"/>
</dbReference>
<reference evidence="4 5" key="1">
    <citation type="journal article" date="2020" name="Nat. Food">
        <title>A phased Vanilla planifolia genome enables genetic improvement of flavour and production.</title>
        <authorList>
            <person name="Hasing T."/>
            <person name="Tang H."/>
            <person name="Brym M."/>
            <person name="Khazi F."/>
            <person name="Huang T."/>
            <person name="Chambers A.H."/>
        </authorList>
    </citation>
    <scope>NUCLEOTIDE SEQUENCE [LARGE SCALE GENOMIC DNA]</scope>
    <source>
        <tissue evidence="4">Leaf</tissue>
    </source>
</reference>
<evidence type="ECO:0000313" key="5">
    <source>
        <dbReference type="Proteomes" id="UP000639772"/>
    </source>
</evidence>
<evidence type="ECO:0000256" key="2">
    <source>
        <dbReference type="PROSITE-ProRule" id="PRU00176"/>
    </source>
</evidence>
<accession>A0A835S0M3</accession>
<dbReference type="Pfam" id="PF00076">
    <property type="entry name" value="RRM_1"/>
    <property type="match status" value="1"/>
</dbReference>
<gene>
    <name evidence="4" type="ORF">HPP92_002127</name>
</gene>
<dbReference type="GO" id="GO:1900871">
    <property type="term" value="P:chloroplast mRNA modification"/>
    <property type="evidence" value="ECO:0007669"/>
    <property type="project" value="TreeGrafter"/>
</dbReference>
<dbReference type="InterPro" id="IPR035979">
    <property type="entry name" value="RBD_domain_sf"/>
</dbReference>
<dbReference type="Gene3D" id="3.30.70.330">
    <property type="match status" value="1"/>
</dbReference>
<comment type="caution">
    <text evidence="4">The sequence shown here is derived from an EMBL/GenBank/DDBJ whole genome shotgun (WGS) entry which is preliminary data.</text>
</comment>
<organism evidence="4 5">
    <name type="scientific">Vanilla planifolia</name>
    <name type="common">Vanilla</name>
    <dbReference type="NCBI Taxonomy" id="51239"/>
    <lineage>
        <taxon>Eukaryota</taxon>
        <taxon>Viridiplantae</taxon>
        <taxon>Streptophyta</taxon>
        <taxon>Embryophyta</taxon>
        <taxon>Tracheophyta</taxon>
        <taxon>Spermatophyta</taxon>
        <taxon>Magnoliopsida</taxon>
        <taxon>Liliopsida</taxon>
        <taxon>Asparagales</taxon>
        <taxon>Orchidaceae</taxon>
        <taxon>Vanilloideae</taxon>
        <taxon>Vanilleae</taxon>
        <taxon>Vanilla</taxon>
    </lineage>
</organism>
<dbReference type="OrthoDB" id="439808at2759"/>
<keyword evidence="1 2" id="KW-0694">RNA-binding</keyword>
<feature type="domain" description="RRM" evidence="3">
    <location>
        <begin position="80"/>
        <end position="158"/>
    </location>
</feature>
<name>A0A835S0M3_VANPL</name>
<evidence type="ECO:0000256" key="1">
    <source>
        <dbReference type="ARBA" id="ARBA00022884"/>
    </source>
</evidence>
<dbReference type="SMART" id="SM00360">
    <property type="entry name" value="RRM"/>
    <property type="match status" value="1"/>
</dbReference>